<dbReference type="Proteomes" id="UP000239156">
    <property type="component" value="Unassembled WGS sequence"/>
</dbReference>
<dbReference type="AlphaFoldDB" id="A0A2S4VWL3"/>
<dbReference type="VEuPathDB" id="FungiDB:PSTT_03456"/>
<feature type="region of interest" description="Disordered" evidence="1">
    <location>
        <begin position="120"/>
        <end position="141"/>
    </location>
</feature>
<proteinExistence type="predicted"/>
<dbReference type="EMBL" id="PKSL01000022">
    <property type="protein sequence ID" value="POW13847.1"/>
    <property type="molecule type" value="Genomic_DNA"/>
</dbReference>
<evidence type="ECO:0000313" key="2">
    <source>
        <dbReference type="EMBL" id="POW13847.1"/>
    </source>
</evidence>
<keyword evidence="3" id="KW-1185">Reference proteome</keyword>
<evidence type="ECO:0000256" key="1">
    <source>
        <dbReference type="SAM" id="MobiDB-lite"/>
    </source>
</evidence>
<reference evidence="2" key="1">
    <citation type="submission" date="2017-12" db="EMBL/GenBank/DDBJ databases">
        <title>Gene loss provides genomic basis for host adaptation in cereal stripe rust fungi.</title>
        <authorList>
            <person name="Xia C."/>
        </authorList>
    </citation>
    <scope>NUCLEOTIDE SEQUENCE [LARGE SCALE GENOMIC DNA]</scope>
    <source>
        <strain evidence="2">93-210</strain>
    </source>
</reference>
<sequence length="141" mass="15975">MYSSMVAGSQSHKTASKKQSRILHLYYTNSQLRKLVQGLQGDSGKDYIHRLHKQNLTATTLNNFLKMAYAHDPLSPTNIQKKKSRDICKHGAAALQDNYSTGGRKLDCMRPSTILLYRTPNDLLEDPHPTSDDEFVEEQPN</sequence>
<feature type="compositionally biased region" description="Acidic residues" evidence="1">
    <location>
        <begin position="132"/>
        <end position="141"/>
    </location>
</feature>
<evidence type="ECO:0000313" key="3">
    <source>
        <dbReference type="Proteomes" id="UP000239156"/>
    </source>
</evidence>
<accession>A0A2S4VWL3</accession>
<protein>
    <submittedName>
        <fullName evidence="2">Uncharacterized protein</fullName>
    </submittedName>
</protein>
<organism evidence="2 3">
    <name type="scientific">Puccinia striiformis</name>
    <dbReference type="NCBI Taxonomy" id="27350"/>
    <lineage>
        <taxon>Eukaryota</taxon>
        <taxon>Fungi</taxon>
        <taxon>Dikarya</taxon>
        <taxon>Basidiomycota</taxon>
        <taxon>Pucciniomycotina</taxon>
        <taxon>Pucciniomycetes</taxon>
        <taxon>Pucciniales</taxon>
        <taxon>Pucciniaceae</taxon>
        <taxon>Puccinia</taxon>
    </lineage>
</organism>
<dbReference type="VEuPathDB" id="FungiDB:PSHT_06216"/>
<comment type="caution">
    <text evidence="2">The sequence shown here is derived from an EMBL/GenBank/DDBJ whole genome shotgun (WGS) entry which is preliminary data.</text>
</comment>
<name>A0A2S4VWL3_9BASI</name>
<gene>
    <name evidence="2" type="ORF">PSTT_03456</name>
</gene>